<dbReference type="InterPro" id="IPR029044">
    <property type="entry name" value="Nucleotide-diphossugar_trans"/>
</dbReference>
<dbReference type="KEGG" id="atq:GH723_06255"/>
<evidence type="ECO:0000256" key="1">
    <source>
        <dbReference type="ARBA" id="ARBA00022679"/>
    </source>
</evidence>
<dbReference type="NCBIfam" id="TIGR03552">
    <property type="entry name" value="F420_cofC"/>
    <property type="match status" value="1"/>
</dbReference>
<dbReference type="PANTHER" id="PTHR40392">
    <property type="entry name" value="2-PHOSPHO-L-LACTATE GUANYLYLTRANSFERASE"/>
    <property type="match status" value="1"/>
</dbReference>
<gene>
    <name evidence="5" type="primary">cofC</name>
    <name evidence="5" type="ORF">GH723_06255</name>
</gene>
<protein>
    <submittedName>
        <fullName evidence="5">2-phospho-L-lactate guanylyltransferase</fullName>
        <ecNumber evidence="5">2.7.7.68</ecNumber>
    </submittedName>
</protein>
<keyword evidence="2 5" id="KW-0548">Nucleotidyltransferase</keyword>
<keyword evidence="6" id="KW-1185">Reference proteome</keyword>
<dbReference type="Gene3D" id="3.90.550.10">
    <property type="entry name" value="Spore Coat Polysaccharide Biosynthesis Protein SpsA, Chain A"/>
    <property type="match status" value="1"/>
</dbReference>
<keyword evidence="1 5" id="KW-0808">Transferase</keyword>
<evidence type="ECO:0000313" key="5">
    <source>
        <dbReference type="EMBL" id="QGG94744.1"/>
    </source>
</evidence>
<dbReference type="InterPro" id="IPR002835">
    <property type="entry name" value="CofC"/>
</dbReference>
<dbReference type="AlphaFoldDB" id="A0A5Q2RGI1"/>
<evidence type="ECO:0000256" key="4">
    <source>
        <dbReference type="ARBA" id="ARBA00023134"/>
    </source>
</evidence>
<evidence type="ECO:0000256" key="3">
    <source>
        <dbReference type="ARBA" id="ARBA00022741"/>
    </source>
</evidence>
<accession>A0A5Q2RGI1</accession>
<dbReference type="Pfam" id="PF01983">
    <property type="entry name" value="CofC"/>
    <property type="match status" value="1"/>
</dbReference>
<dbReference type="GO" id="GO:0005525">
    <property type="term" value="F:GTP binding"/>
    <property type="evidence" value="ECO:0007669"/>
    <property type="project" value="UniProtKB-KW"/>
</dbReference>
<dbReference type="EC" id="2.7.7.68" evidence="5"/>
<organism evidence="5 6">
    <name type="scientific">Actinomarinicola tropica</name>
    <dbReference type="NCBI Taxonomy" id="2789776"/>
    <lineage>
        <taxon>Bacteria</taxon>
        <taxon>Bacillati</taxon>
        <taxon>Actinomycetota</taxon>
        <taxon>Acidimicrobiia</taxon>
        <taxon>Acidimicrobiales</taxon>
        <taxon>Iamiaceae</taxon>
        <taxon>Actinomarinicola</taxon>
    </lineage>
</organism>
<sequence length="199" mass="20973">MSTLTGVLVPVKSFAEAKVRLAPALDEATRAALARTMAGIVVAAAAPLPVAVVCDHPEVADWARSVGAEVFWRPERGLNGAVADGVERYAARGVERVIVAHADLPLAVDLAWVAEAEGVTLVPDRREDGTNVICVPAGVGFTFSYGAGSFRRHLDEAVRLGLPHRIVREERLGWDVDVPGDLDLPAELGIPAGMAVRGS</sequence>
<proteinExistence type="predicted"/>
<keyword evidence="4" id="KW-0342">GTP-binding</keyword>
<reference evidence="5 6" key="1">
    <citation type="submission" date="2019-11" db="EMBL/GenBank/DDBJ databases">
        <authorList>
            <person name="He Y."/>
        </authorList>
    </citation>
    <scope>NUCLEOTIDE SEQUENCE [LARGE SCALE GENOMIC DNA]</scope>
    <source>
        <strain evidence="5 6">SCSIO 58843</strain>
    </source>
</reference>
<evidence type="ECO:0000313" key="6">
    <source>
        <dbReference type="Proteomes" id="UP000334019"/>
    </source>
</evidence>
<dbReference type="Proteomes" id="UP000334019">
    <property type="component" value="Chromosome"/>
</dbReference>
<keyword evidence="3" id="KW-0547">Nucleotide-binding</keyword>
<dbReference type="EMBL" id="CP045851">
    <property type="protein sequence ID" value="QGG94744.1"/>
    <property type="molecule type" value="Genomic_DNA"/>
</dbReference>
<dbReference type="SUPFAM" id="SSF53448">
    <property type="entry name" value="Nucleotide-diphospho-sugar transferases"/>
    <property type="match status" value="1"/>
</dbReference>
<name>A0A5Q2RGI1_9ACTN</name>
<dbReference type="RefSeq" id="WP_153758850.1">
    <property type="nucleotide sequence ID" value="NZ_CP045851.1"/>
</dbReference>
<dbReference type="GO" id="GO:0043814">
    <property type="term" value="F:phospholactate guanylyltransferase activity"/>
    <property type="evidence" value="ECO:0007669"/>
    <property type="project" value="UniProtKB-EC"/>
</dbReference>
<dbReference type="PANTHER" id="PTHR40392:SF1">
    <property type="entry name" value="2-PHOSPHO-L-LACTATE GUANYLYLTRANSFERASE"/>
    <property type="match status" value="1"/>
</dbReference>
<evidence type="ECO:0000256" key="2">
    <source>
        <dbReference type="ARBA" id="ARBA00022695"/>
    </source>
</evidence>